<evidence type="ECO:0000256" key="4">
    <source>
        <dbReference type="ARBA" id="ARBA00022643"/>
    </source>
</evidence>
<dbReference type="EMBL" id="CAJVRL010000044">
    <property type="protein sequence ID" value="CAG8951729.1"/>
    <property type="molecule type" value="Genomic_DNA"/>
</dbReference>
<keyword evidence="4" id="KW-0288">FMN</keyword>
<keyword evidence="3" id="KW-0285">Flavoprotein</keyword>
<evidence type="ECO:0000256" key="1">
    <source>
        <dbReference type="ARBA" id="ARBA00001917"/>
    </source>
</evidence>
<dbReference type="GO" id="GO:0016491">
    <property type="term" value="F:oxidoreductase activity"/>
    <property type="evidence" value="ECO:0007669"/>
    <property type="project" value="UniProtKB-KW"/>
</dbReference>
<keyword evidence="8" id="KW-1185">Reference proteome</keyword>
<dbReference type="PANTHER" id="PTHR43673">
    <property type="entry name" value="NAD(P)H NITROREDUCTASE YDGI-RELATED"/>
    <property type="match status" value="1"/>
</dbReference>
<reference evidence="7" key="1">
    <citation type="submission" date="2021-07" db="EMBL/GenBank/DDBJ databases">
        <authorList>
            <person name="Durling M."/>
        </authorList>
    </citation>
    <scope>NUCLEOTIDE SEQUENCE</scope>
</reference>
<organism evidence="7 8">
    <name type="scientific">Hymenoscyphus fraxineus</name>
    <dbReference type="NCBI Taxonomy" id="746836"/>
    <lineage>
        <taxon>Eukaryota</taxon>
        <taxon>Fungi</taxon>
        <taxon>Dikarya</taxon>
        <taxon>Ascomycota</taxon>
        <taxon>Pezizomycotina</taxon>
        <taxon>Leotiomycetes</taxon>
        <taxon>Helotiales</taxon>
        <taxon>Helotiaceae</taxon>
        <taxon>Hymenoscyphus</taxon>
    </lineage>
</organism>
<dbReference type="PANTHER" id="PTHR43673:SF2">
    <property type="entry name" value="NITROREDUCTASE"/>
    <property type="match status" value="1"/>
</dbReference>
<dbReference type="InterPro" id="IPR029479">
    <property type="entry name" value="Nitroreductase"/>
</dbReference>
<proteinExistence type="inferred from homology"/>
<evidence type="ECO:0000256" key="3">
    <source>
        <dbReference type="ARBA" id="ARBA00022630"/>
    </source>
</evidence>
<comment type="caution">
    <text evidence="7">The sequence shown here is derived from an EMBL/GenBank/DDBJ whole genome shotgun (WGS) entry which is preliminary data.</text>
</comment>
<comment type="cofactor">
    <cofactor evidence="1">
        <name>FMN</name>
        <dbReference type="ChEBI" id="CHEBI:58210"/>
    </cofactor>
</comment>
<evidence type="ECO:0000313" key="7">
    <source>
        <dbReference type="EMBL" id="CAG8951729.1"/>
    </source>
</evidence>
<dbReference type="Gene3D" id="3.40.109.10">
    <property type="entry name" value="NADH Oxidase"/>
    <property type="match status" value="1"/>
</dbReference>
<comment type="similarity">
    <text evidence="2">Belongs to the nitroreductase family.</text>
</comment>
<dbReference type="AlphaFoldDB" id="A0A9N9KQQ0"/>
<evidence type="ECO:0000313" key="8">
    <source>
        <dbReference type="Proteomes" id="UP000696280"/>
    </source>
</evidence>
<dbReference type="InterPro" id="IPR000415">
    <property type="entry name" value="Nitroreductase-like"/>
</dbReference>
<evidence type="ECO:0000259" key="6">
    <source>
        <dbReference type="Pfam" id="PF00881"/>
    </source>
</evidence>
<sequence>MNTTTTTTEQQTTSTNTTPTSITATLSHWILTRHSTRKFLKSPIPPLNLIRTSLQLAQHSPSNSNIQPWRLTIVHGKALTRLTTALVSAASKETPQIPPLPKKFAHYRRNLGALVYGAPGYGLAHDDLEGRKRAVLKNYEFFDAPIGIVVCMDRSLGAADSLSVGMFLQSFLLALAERGVQSCVEVSIAGYPEIVRRELGIEGEMEVLCGVAVGWEDG</sequence>
<dbReference type="SUPFAM" id="SSF55469">
    <property type="entry name" value="FMN-dependent nitroreductase-like"/>
    <property type="match status" value="1"/>
</dbReference>
<protein>
    <recommendedName>
        <fullName evidence="6">Nitroreductase domain-containing protein</fullName>
    </recommendedName>
</protein>
<dbReference type="OrthoDB" id="41362at2759"/>
<dbReference type="Proteomes" id="UP000696280">
    <property type="component" value="Unassembled WGS sequence"/>
</dbReference>
<evidence type="ECO:0000256" key="5">
    <source>
        <dbReference type="ARBA" id="ARBA00023002"/>
    </source>
</evidence>
<accession>A0A9N9KQQ0</accession>
<gene>
    <name evidence="7" type="ORF">HYFRA_00005529</name>
</gene>
<dbReference type="CDD" id="cd02136">
    <property type="entry name" value="PnbA_NfnB-like"/>
    <property type="match status" value="1"/>
</dbReference>
<feature type="domain" description="Nitroreductase" evidence="6">
    <location>
        <begin position="30"/>
        <end position="215"/>
    </location>
</feature>
<name>A0A9N9KQQ0_9HELO</name>
<dbReference type="Pfam" id="PF00881">
    <property type="entry name" value="Nitroreductase"/>
    <property type="match status" value="1"/>
</dbReference>
<keyword evidence="5" id="KW-0560">Oxidoreductase</keyword>
<feature type="non-terminal residue" evidence="7">
    <location>
        <position position="218"/>
    </location>
</feature>
<evidence type="ECO:0000256" key="2">
    <source>
        <dbReference type="ARBA" id="ARBA00007118"/>
    </source>
</evidence>